<evidence type="ECO:0000313" key="2">
    <source>
        <dbReference type="EMBL" id="ELU12723.1"/>
    </source>
</evidence>
<proteinExistence type="predicted"/>
<name>R7V1K8_CAPTE</name>
<feature type="compositionally biased region" description="Low complexity" evidence="1">
    <location>
        <begin position="74"/>
        <end position="93"/>
    </location>
</feature>
<gene>
    <name evidence="2" type="ORF">CAPTEDRAFT_145416</name>
</gene>
<evidence type="ECO:0000313" key="4">
    <source>
        <dbReference type="Proteomes" id="UP000014760"/>
    </source>
</evidence>
<keyword evidence="4" id="KW-1185">Reference proteome</keyword>
<dbReference type="OrthoDB" id="6080649at2759"/>
<evidence type="ECO:0000256" key="1">
    <source>
        <dbReference type="SAM" id="MobiDB-lite"/>
    </source>
</evidence>
<feature type="region of interest" description="Disordered" evidence="1">
    <location>
        <begin position="66"/>
        <end position="93"/>
    </location>
</feature>
<reference evidence="4" key="1">
    <citation type="submission" date="2012-12" db="EMBL/GenBank/DDBJ databases">
        <authorList>
            <person name="Hellsten U."/>
            <person name="Grimwood J."/>
            <person name="Chapman J.A."/>
            <person name="Shapiro H."/>
            <person name="Aerts A."/>
            <person name="Otillar R.P."/>
            <person name="Terry A.Y."/>
            <person name="Boore J.L."/>
            <person name="Simakov O."/>
            <person name="Marletaz F."/>
            <person name="Cho S.-J."/>
            <person name="Edsinger-Gonzales E."/>
            <person name="Havlak P."/>
            <person name="Kuo D.-H."/>
            <person name="Larsson T."/>
            <person name="Lv J."/>
            <person name="Arendt D."/>
            <person name="Savage R."/>
            <person name="Osoegawa K."/>
            <person name="de Jong P."/>
            <person name="Lindberg D.R."/>
            <person name="Seaver E.C."/>
            <person name="Weisblat D.A."/>
            <person name="Putnam N.H."/>
            <person name="Grigoriev I.V."/>
            <person name="Rokhsar D.S."/>
        </authorList>
    </citation>
    <scope>NUCLEOTIDE SEQUENCE</scope>
    <source>
        <strain evidence="4">I ESC-2004</strain>
    </source>
</reference>
<protein>
    <submittedName>
        <fullName evidence="2 3">Uncharacterized protein</fullName>
    </submittedName>
</protein>
<dbReference type="Proteomes" id="UP000014760">
    <property type="component" value="Unassembled WGS sequence"/>
</dbReference>
<evidence type="ECO:0000313" key="3">
    <source>
        <dbReference type="EnsemblMetazoa" id="CapteP145416"/>
    </source>
</evidence>
<reference evidence="3" key="3">
    <citation type="submission" date="2015-06" db="UniProtKB">
        <authorList>
            <consortium name="EnsemblMetazoa"/>
        </authorList>
    </citation>
    <scope>IDENTIFICATION</scope>
</reference>
<reference evidence="2 4" key="2">
    <citation type="journal article" date="2013" name="Nature">
        <title>Insights into bilaterian evolution from three spiralian genomes.</title>
        <authorList>
            <person name="Simakov O."/>
            <person name="Marletaz F."/>
            <person name="Cho S.J."/>
            <person name="Edsinger-Gonzales E."/>
            <person name="Havlak P."/>
            <person name="Hellsten U."/>
            <person name="Kuo D.H."/>
            <person name="Larsson T."/>
            <person name="Lv J."/>
            <person name="Arendt D."/>
            <person name="Savage R."/>
            <person name="Osoegawa K."/>
            <person name="de Jong P."/>
            <person name="Grimwood J."/>
            <person name="Chapman J.A."/>
            <person name="Shapiro H."/>
            <person name="Aerts A."/>
            <person name="Otillar R.P."/>
            <person name="Terry A.Y."/>
            <person name="Boore J.L."/>
            <person name="Grigoriev I.V."/>
            <person name="Lindberg D.R."/>
            <person name="Seaver E.C."/>
            <person name="Weisblat D.A."/>
            <person name="Putnam N.H."/>
            <person name="Rokhsar D.S."/>
        </authorList>
    </citation>
    <scope>NUCLEOTIDE SEQUENCE</scope>
    <source>
        <strain evidence="2 4">I ESC-2004</strain>
    </source>
</reference>
<feature type="non-terminal residue" evidence="2">
    <location>
        <position position="1"/>
    </location>
</feature>
<dbReference type="AlphaFoldDB" id="R7V1K8"/>
<dbReference type="EMBL" id="AMQN01019410">
    <property type="status" value="NOT_ANNOTATED_CDS"/>
    <property type="molecule type" value="Genomic_DNA"/>
</dbReference>
<sequence>KHINNIQRIQMRATKTLPNLRDLPYSQRLKKLGLPTLTYRQHRPEDTCRHKLTRGQTQLLTRLPYNTESLQHGTPSQQTPSTLPPLTSSNLAL</sequence>
<dbReference type="HOGENOM" id="CLU_2405626_0_0_1"/>
<dbReference type="EnsemblMetazoa" id="CapteT145416">
    <property type="protein sequence ID" value="CapteP145416"/>
    <property type="gene ID" value="CapteG145416"/>
</dbReference>
<dbReference type="EMBL" id="KB295732">
    <property type="protein sequence ID" value="ELU12723.1"/>
    <property type="molecule type" value="Genomic_DNA"/>
</dbReference>
<accession>R7V1K8</accession>
<organism evidence="2">
    <name type="scientific">Capitella teleta</name>
    <name type="common">Polychaete worm</name>
    <dbReference type="NCBI Taxonomy" id="283909"/>
    <lineage>
        <taxon>Eukaryota</taxon>
        <taxon>Metazoa</taxon>
        <taxon>Spiralia</taxon>
        <taxon>Lophotrochozoa</taxon>
        <taxon>Annelida</taxon>
        <taxon>Polychaeta</taxon>
        <taxon>Sedentaria</taxon>
        <taxon>Scolecida</taxon>
        <taxon>Capitellidae</taxon>
        <taxon>Capitella</taxon>
    </lineage>
</organism>